<evidence type="ECO:0000256" key="1">
    <source>
        <dbReference type="ARBA" id="ARBA00004123"/>
    </source>
</evidence>
<dbReference type="GO" id="GO:0003700">
    <property type="term" value="F:DNA-binding transcription factor activity"/>
    <property type="evidence" value="ECO:0007669"/>
    <property type="project" value="TreeGrafter"/>
</dbReference>
<comment type="subcellular location">
    <subcellularLocation>
        <location evidence="1 3">Nucleus</location>
    </subcellularLocation>
</comment>
<evidence type="ECO:0000313" key="5">
    <source>
        <dbReference type="EMBL" id="CAH9059073.1"/>
    </source>
</evidence>
<keyword evidence="2 3" id="KW-0539">Nucleus</keyword>
<dbReference type="GO" id="GO:0009909">
    <property type="term" value="P:regulation of flower development"/>
    <property type="evidence" value="ECO:0007669"/>
    <property type="project" value="InterPro"/>
</dbReference>
<dbReference type="PANTHER" id="PTHR31319:SF71">
    <property type="entry name" value="CCT MOTIF FAMILY PROTEIN"/>
    <property type="match status" value="1"/>
</dbReference>
<reference evidence="5" key="1">
    <citation type="submission" date="2022-07" db="EMBL/GenBank/DDBJ databases">
        <authorList>
            <person name="Macas J."/>
            <person name="Novak P."/>
            <person name="Neumann P."/>
        </authorList>
    </citation>
    <scope>NUCLEOTIDE SEQUENCE</scope>
</reference>
<feature type="domain" description="CCT" evidence="4">
    <location>
        <begin position="230"/>
        <end position="272"/>
    </location>
</feature>
<dbReference type="GO" id="GO:0005634">
    <property type="term" value="C:nucleus"/>
    <property type="evidence" value="ECO:0007669"/>
    <property type="project" value="UniProtKB-SubCell"/>
</dbReference>
<accession>A0AAV0BZD4</accession>
<dbReference type="Pfam" id="PF06203">
    <property type="entry name" value="CCT"/>
    <property type="match status" value="1"/>
</dbReference>
<dbReference type="PANTHER" id="PTHR31319">
    <property type="entry name" value="ZINC FINGER PROTEIN CONSTANS-LIKE 4"/>
    <property type="match status" value="1"/>
</dbReference>
<name>A0AAV0BZD4_9ASTE</name>
<dbReference type="Proteomes" id="UP001152523">
    <property type="component" value="Unassembled WGS sequence"/>
</dbReference>
<evidence type="ECO:0000256" key="3">
    <source>
        <dbReference type="PROSITE-ProRule" id="PRU00357"/>
    </source>
</evidence>
<dbReference type="AlphaFoldDB" id="A0AAV0BZD4"/>
<evidence type="ECO:0000259" key="4">
    <source>
        <dbReference type="PROSITE" id="PS51017"/>
    </source>
</evidence>
<sequence length="281" mass="31637">MYAENEPIFPYFQSFSQDVQQLEDFCCSQKPIASMVSTISEYDLGGDIDLDLFNAPETLIQEPLFDLDPMTAAISMISCTDDAMSHELKLLDIESSFDSEPFFNDAFYGCKEALLEKESIDTPFSEVSDAGIHIAANNDEKLTGEERLTSKDLFQKSGSSESLCSMEWIQCGGPMKPKFLNFPGLDFNAVYGMRRSFSEGDIKTLGNSLIHSPLGGQQHQMITTSISEARKEKLSRYRNKRNKRNFGRKIKYACRKALADSQPRIRGRFAKTDETDGSKKQ</sequence>
<dbReference type="PROSITE" id="PS51017">
    <property type="entry name" value="CCT"/>
    <property type="match status" value="1"/>
</dbReference>
<comment type="caution">
    <text evidence="5">The sequence shown here is derived from an EMBL/GenBank/DDBJ whole genome shotgun (WGS) entry which is preliminary data.</text>
</comment>
<gene>
    <name evidence="5" type="ORF">CEPIT_LOCUS1339</name>
</gene>
<dbReference type="InterPro" id="IPR045281">
    <property type="entry name" value="CONSTANS-like"/>
</dbReference>
<dbReference type="InterPro" id="IPR010402">
    <property type="entry name" value="CCT_domain"/>
</dbReference>
<organism evidence="5 6">
    <name type="scientific">Cuscuta epithymum</name>
    <dbReference type="NCBI Taxonomy" id="186058"/>
    <lineage>
        <taxon>Eukaryota</taxon>
        <taxon>Viridiplantae</taxon>
        <taxon>Streptophyta</taxon>
        <taxon>Embryophyta</taxon>
        <taxon>Tracheophyta</taxon>
        <taxon>Spermatophyta</taxon>
        <taxon>Magnoliopsida</taxon>
        <taxon>eudicotyledons</taxon>
        <taxon>Gunneridae</taxon>
        <taxon>Pentapetalae</taxon>
        <taxon>asterids</taxon>
        <taxon>lamiids</taxon>
        <taxon>Solanales</taxon>
        <taxon>Convolvulaceae</taxon>
        <taxon>Cuscuteae</taxon>
        <taxon>Cuscuta</taxon>
        <taxon>Cuscuta subgen. Cuscuta</taxon>
    </lineage>
</organism>
<proteinExistence type="predicted"/>
<evidence type="ECO:0000256" key="2">
    <source>
        <dbReference type="ARBA" id="ARBA00023242"/>
    </source>
</evidence>
<protein>
    <recommendedName>
        <fullName evidence="4">CCT domain-containing protein</fullName>
    </recommendedName>
</protein>
<dbReference type="EMBL" id="CAMAPF010000008">
    <property type="protein sequence ID" value="CAH9059073.1"/>
    <property type="molecule type" value="Genomic_DNA"/>
</dbReference>
<keyword evidence="6" id="KW-1185">Reference proteome</keyword>
<evidence type="ECO:0000313" key="6">
    <source>
        <dbReference type="Proteomes" id="UP001152523"/>
    </source>
</evidence>